<dbReference type="OrthoDB" id="3255134at2"/>
<keyword evidence="1" id="KW-0472">Membrane</keyword>
<keyword evidence="1" id="KW-0812">Transmembrane</keyword>
<keyword evidence="1" id="KW-1133">Transmembrane helix</keyword>
<feature type="transmembrane region" description="Helical" evidence="1">
    <location>
        <begin position="72"/>
        <end position="93"/>
    </location>
</feature>
<organism evidence="2 3">
    <name type="scientific">Kribbella albertanoniae</name>
    <dbReference type="NCBI Taxonomy" id="1266829"/>
    <lineage>
        <taxon>Bacteria</taxon>
        <taxon>Bacillati</taxon>
        <taxon>Actinomycetota</taxon>
        <taxon>Actinomycetes</taxon>
        <taxon>Propionibacteriales</taxon>
        <taxon>Kribbellaceae</taxon>
        <taxon>Kribbella</taxon>
    </lineage>
</organism>
<keyword evidence="3" id="KW-1185">Reference proteome</keyword>
<reference evidence="2 3" key="1">
    <citation type="submission" date="2019-03" db="EMBL/GenBank/DDBJ databases">
        <title>Draft genome sequences of novel Actinobacteria.</title>
        <authorList>
            <person name="Sahin N."/>
            <person name="Ay H."/>
            <person name="Saygin H."/>
        </authorList>
    </citation>
    <scope>NUCLEOTIDE SEQUENCE [LARGE SCALE GENOMIC DNA]</scope>
    <source>
        <strain evidence="2 3">JCM 30547</strain>
    </source>
</reference>
<comment type="caution">
    <text evidence="2">The sequence shown here is derived from an EMBL/GenBank/DDBJ whole genome shotgun (WGS) entry which is preliminary data.</text>
</comment>
<dbReference type="EMBL" id="SMKA01000100">
    <property type="protein sequence ID" value="TDC27013.1"/>
    <property type="molecule type" value="Genomic_DNA"/>
</dbReference>
<evidence type="ECO:0000256" key="1">
    <source>
        <dbReference type="SAM" id="Phobius"/>
    </source>
</evidence>
<name>A0A4R4PXD0_9ACTN</name>
<accession>A0A4R4PXD0</accession>
<evidence type="ECO:0000313" key="2">
    <source>
        <dbReference type="EMBL" id="TDC27013.1"/>
    </source>
</evidence>
<protein>
    <recommendedName>
        <fullName evidence="4">DUF3800 domain-containing protein</fullName>
    </recommendedName>
</protein>
<evidence type="ECO:0008006" key="4">
    <source>
        <dbReference type="Google" id="ProtNLM"/>
    </source>
</evidence>
<dbReference type="Proteomes" id="UP000295075">
    <property type="component" value="Unassembled WGS sequence"/>
</dbReference>
<dbReference type="AlphaFoldDB" id="A0A4R4PXD0"/>
<evidence type="ECO:0000313" key="3">
    <source>
        <dbReference type="Proteomes" id="UP000295075"/>
    </source>
</evidence>
<dbReference type="RefSeq" id="WP_132409160.1">
    <property type="nucleotide sequence ID" value="NZ_SMKA01000100.1"/>
</dbReference>
<proteinExistence type="predicted"/>
<sequence>MPSSHSADFTLTAWVDESIVVGRDKTAGTYTMAAAVADPAARYEIGERLRAITMGRAGRLHWANEPTKRRDLITALIASIDLAAVVVVGAPMIGSKQERARRCCLERLLHELADFGVGDVWMESRSPVPDRRDIRLVDSARAKGLVPETLVVRFARPLDDPMLWIPDAIAGAVTAATLGESRWMLALDEILTRHDIVVR</sequence>
<gene>
    <name evidence="2" type="ORF">E1261_21485</name>
</gene>